<feature type="domain" description="TLDc" evidence="2">
    <location>
        <begin position="150"/>
        <end position="327"/>
    </location>
</feature>
<dbReference type="EMBL" id="BDGG01000003">
    <property type="protein sequence ID" value="GAU95556.1"/>
    <property type="molecule type" value="Genomic_DNA"/>
</dbReference>
<evidence type="ECO:0000313" key="4">
    <source>
        <dbReference type="Proteomes" id="UP000186922"/>
    </source>
</evidence>
<dbReference type="InterPro" id="IPR006571">
    <property type="entry name" value="TLDc_dom"/>
</dbReference>
<reference evidence="3 4" key="1">
    <citation type="journal article" date="2016" name="Nat. Commun.">
        <title>Extremotolerant tardigrade genome and improved radiotolerance of human cultured cells by tardigrade-unique protein.</title>
        <authorList>
            <person name="Hashimoto T."/>
            <person name="Horikawa D.D."/>
            <person name="Saito Y."/>
            <person name="Kuwahara H."/>
            <person name="Kozuka-Hata H."/>
            <person name="Shin-I T."/>
            <person name="Minakuchi Y."/>
            <person name="Ohishi K."/>
            <person name="Motoyama A."/>
            <person name="Aizu T."/>
            <person name="Enomoto A."/>
            <person name="Kondo K."/>
            <person name="Tanaka S."/>
            <person name="Hara Y."/>
            <person name="Koshikawa S."/>
            <person name="Sagara H."/>
            <person name="Miura T."/>
            <person name="Yokobori S."/>
            <person name="Miyagawa K."/>
            <person name="Suzuki Y."/>
            <person name="Kubo T."/>
            <person name="Oyama M."/>
            <person name="Kohara Y."/>
            <person name="Fujiyama A."/>
            <person name="Arakawa K."/>
            <person name="Katayama T."/>
            <person name="Toyoda A."/>
            <person name="Kunieda T."/>
        </authorList>
    </citation>
    <scope>NUCLEOTIDE SEQUENCE [LARGE SCALE GENOMIC DNA]</scope>
    <source>
        <strain evidence="3 4">YOKOZUNA-1</strain>
    </source>
</reference>
<dbReference type="PROSITE" id="PS51886">
    <property type="entry name" value="TLDC"/>
    <property type="match status" value="1"/>
</dbReference>
<dbReference type="Proteomes" id="UP000186922">
    <property type="component" value="Unassembled WGS sequence"/>
</dbReference>
<comment type="caution">
    <text evidence="3">The sequence shown here is derived from an EMBL/GenBank/DDBJ whole genome shotgun (WGS) entry which is preliminary data.</text>
</comment>
<evidence type="ECO:0000313" key="3">
    <source>
        <dbReference type="EMBL" id="GAU95556.1"/>
    </source>
</evidence>
<name>A0A1D1V140_RAMVA</name>
<feature type="region of interest" description="Disordered" evidence="1">
    <location>
        <begin position="51"/>
        <end position="71"/>
    </location>
</feature>
<dbReference type="PANTHER" id="PTHR23354:SF122">
    <property type="entry name" value="GTPASE-ACTIVATING PROTEIN SKYWALKER"/>
    <property type="match status" value="1"/>
</dbReference>
<dbReference type="AlphaFoldDB" id="A0A1D1V140"/>
<keyword evidence="4" id="KW-1185">Reference proteome</keyword>
<gene>
    <name evidence="3" type="primary">RvY_07156</name>
    <name evidence="3" type="synonym">RvY_07156.1</name>
    <name evidence="3" type="ORF">RvY_07156-1</name>
</gene>
<organism evidence="3 4">
    <name type="scientific">Ramazzottius varieornatus</name>
    <name type="common">Water bear</name>
    <name type="synonym">Tardigrade</name>
    <dbReference type="NCBI Taxonomy" id="947166"/>
    <lineage>
        <taxon>Eukaryota</taxon>
        <taxon>Metazoa</taxon>
        <taxon>Ecdysozoa</taxon>
        <taxon>Tardigrada</taxon>
        <taxon>Eutardigrada</taxon>
        <taxon>Parachela</taxon>
        <taxon>Hypsibioidea</taxon>
        <taxon>Ramazzottiidae</taxon>
        <taxon>Ramazzottius</taxon>
    </lineage>
</organism>
<dbReference type="OrthoDB" id="10065050at2759"/>
<protein>
    <recommendedName>
        <fullName evidence="2">TLDc domain-containing protein</fullName>
    </recommendedName>
</protein>
<feature type="region of interest" description="Disordered" evidence="1">
    <location>
        <begin position="1"/>
        <end position="21"/>
    </location>
</feature>
<sequence length="328" mass="37065">MQRPKSCLKLTELPSGPPSPAYTIDPHSVVFRLDQPEKLILPLTPTDHPLSKFGTLSSLRGSQSRKPRQRKAVVFEKPSELLLIPDALSVLLPAPPVESEIAPKEPKNPEEPKTVPPVIFQNRFGTMKSKFPRRFAKQSVYINTYLRGGQILSDDRFEAVWYFLPARYQIGHAVLAFETEEHGISITTFYDKLKAFPASILVIRTTNEEVFGAFCSEDWEKRRERKDFDFFGTGETFVFSFSPRSRIYPWIGWTSVYLKQAPPPSCSMYMAGSPNTLMIGGGGGKTAIRFVGDLSRGSTEHCTTFDNEPLCMERDFTILKIEVFGIKQ</sequence>
<proteinExistence type="predicted"/>
<evidence type="ECO:0000256" key="1">
    <source>
        <dbReference type="SAM" id="MobiDB-lite"/>
    </source>
</evidence>
<accession>A0A1D1V140</accession>
<evidence type="ECO:0000259" key="2">
    <source>
        <dbReference type="PROSITE" id="PS51886"/>
    </source>
</evidence>
<dbReference type="SMART" id="SM00584">
    <property type="entry name" value="TLDc"/>
    <property type="match status" value="1"/>
</dbReference>
<dbReference type="STRING" id="947166.A0A1D1V140"/>
<dbReference type="PANTHER" id="PTHR23354">
    <property type="entry name" value="NUCLEOLAR PROTEIN 7/ESTROGEN RECEPTOR COACTIVATOR-RELATED"/>
    <property type="match status" value="1"/>
</dbReference>
<dbReference type="Pfam" id="PF07534">
    <property type="entry name" value="TLD"/>
    <property type="match status" value="1"/>
</dbReference>